<dbReference type="InterPro" id="IPR050857">
    <property type="entry name" value="D-2-hydroxyacid_DH"/>
</dbReference>
<protein>
    <submittedName>
        <fullName evidence="7">D-3-phosphoglycerate dehydrogenase</fullName>
        <ecNumber evidence="7">1.1.1.95</ecNumber>
    </submittedName>
</protein>
<dbReference type="InterPro" id="IPR006139">
    <property type="entry name" value="D-isomer_2_OHA_DH_cat_dom"/>
</dbReference>
<evidence type="ECO:0000259" key="5">
    <source>
        <dbReference type="Pfam" id="PF00389"/>
    </source>
</evidence>
<dbReference type="EMBL" id="FLRC01000022">
    <property type="protein sequence ID" value="SBT25665.1"/>
    <property type="molecule type" value="Genomic_DNA"/>
</dbReference>
<dbReference type="FunFam" id="3.40.50.720:FF:000203">
    <property type="entry name" value="D-3-phosphoglycerate dehydrogenase (SerA)"/>
    <property type="match status" value="1"/>
</dbReference>
<dbReference type="PANTHER" id="PTHR42789">
    <property type="entry name" value="D-ISOMER SPECIFIC 2-HYDROXYACID DEHYDROGENASE FAMILY PROTEIN (AFU_ORTHOLOGUE AFUA_6G10090)"/>
    <property type="match status" value="1"/>
</dbReference>
<dbReference type="KEGG" id="odi:ODI_R3975"/>
<dbReference type="STRING" id="1851544.ODI_01292"/>
<proteinExistence type="inferred from homology"/>
<reference evidence="8 9" key="2">
    <citation type="submission" date="2017-08" db="EMBL/GenBank/DDBJ databases">
        <authorList>
            <person name="de Groot N.N."/>
        </authorList>
    </citation>
    <scope>NUCLEOTIDE SEQUENCE [LARGE SCALE GENOMIC DNA]</scope>
    <source>
        <strain evidence="8">Orrdi1</strain>
    </source>
</reference>
<dbReference type="PANTHER" id="PTHR42789:SF1">
    <property type="entry name" value="D-ISOMER SPECIFIC 2-HYDROXYACID DEHYDROGENASE FAMILY PROTEIN (AFU_ORTHOLOGUE AFUA_6G10090)"/>
    <property type="match status" value="1"/>
</dbReference>
<evidence type="ECO:0000256" key="3">
    <source>
        <dbReference type="ARBA" id="ARBA00023027"/>
    </source>
</evidence>
<dbReference type="SUPFAM" id="SSF52283">
    <property type="entry name" value="Formate/glycerate dehydrogenase catalytic domain-like"/>
    <property type="match status" value="1"/>
</dbReference>
<dbReference type="InterPro" id="IPR036291">
    <property type="entry name" value="NAD(P)-bd_dom_sf"/>
</dbReference>
<comment type="similarity">
    <text evidence="1 4">Belongs to the D-isomer specific 2-hydroxyacid dehydrogenase family.</text>
</comment>
<dbReference type="Gene3D" id="3.40.50.720">
    <property type="entry name" value="NAD(P)-binding Rossmann-like Domain"/>
    <property type="match status" value="2"/>
</dbReference>
<keyword evidence="3" id="KW-0520">NAD</keyword>
<evidence type="ECO:0000256" key="4">
    <source>
        <dbReference type="RuleBase" id="RU003719"/>
    </source>
</evidence>
<dbReference type="OrthoDB" id="9805416at2"/>
<dbReference type="CDD" id="cd12173">
    <property type="entry name" value="PGDH_4"/>
    <property type="match status" value="1"/>
</dbReference>
<dbReference type="InterPro" id="IPR006140">
    <property type="entry name" value="D-isomer_DH_NAD-bd"/>
</dbReference>
<gene>
    <name evidence="7" type="ORF">ODI_01292</name>
    <name evidence="8" type="ORF">ODI_R3975</name>
</gene>
<reference evidence="7 9" key="1">
    <citation type="submission" date="2016-06" db="EMBL/GenBank/DDBJ databases">
        <authorList>
            <person name="Kjaerup R.B."/>
            <person name="Dalgaard T.S."/>
            <person name="Juul-Madsen H.R."/>
        </authorList>
    </citation>
    <scope>NUCLEOTIDE SEQUENCE [LARGE SCALE GENOMIC DNA]</scope>
    <source>
        <strain evidence="7">Orrdi1</strain>
    </source>
</reference>
<dbReference type="EMBL" id="LT907988">
    <property type="protein sequence ID" value="SOE52179.1"/>
    <property type="molecule type" value="Genomic_DNA"/>
</dbReference>
<keyword evidence="9" id="KW-1185">Reference proteome</keyword>
<evidence type="ECO:0000259" key="6">
    <source>
        <dbReference type="Pfam" id="PF02826"/>
    </source>
</evidence>
<organism evidence="7 9">
    <name type="scientific">Orrella dioscoreae</name>
    <dbReference type="NCBI Taxonomy" id="1851544"/>
    <lineage>
        <taxon>Bacteria</taxon>
        <taxon>Pseudomonadati</taxon>
        <taxon>Pseudomonadota</taxon>
        <taxon>Betaproteobacteria</taxon>
        <taxon>Burkholderiales</taxon>
        <taxon>Alcaligenaceae</taxon>
        <taxon>Orrella</taxon>
    </lineage>
</organism>
<dbReference type="GO" id="GO:0004617">
    <property type="term" value="F:phosphoglycerate dehydrogenase activity"/>
    <property type="evidence" value="ECO:0007669"/>
    <property type="project" value="UniProtKB-EC"/>
</dbReference>
<keyword evidence="2 4" id="KW-0560">Oxidoreductase</keyword>
<dbReference type="Proteomes" id="UP000078558">
    <property type="component" value="Chromosome I"/>
</dbReference>
<evidence type="ECO:0000313" key="9">
    <source>
        <dbReference type="Proteomes" id="UP000078558"/>
    </source>
</evidence>
<dbReference type="GO" id="GO:0051287">
    <property type="term" value="F:NAD binding"/>
    <property type="evidence" value="ECO:0007669"/>
    <property type="project" value="InterPro"/>
</dbReference>
<name>A0A1C3K2M7_9BURK</name>
<feature type="domain" description="D-isomer specific 2-hydroxyacid dehydrogenase catalytic" evidence="5">
    <location>
        <begin position="67"/>
        <end position="328"/>
    </location>
</feature>
<dbReference type="Pfam" id="PF00389">
    <property type="entry name" value="2-Hacid_dh"/>
    <property type="match status" value="1"/>
</dbReference>
<evidence type="ECO:0000313" key="7">
    <source>
        <dbReference type="EMBL" id="SBT25665.1"/>
    </source>
</evidence>
<dbReference type="SUPFAM" id="SSF51735">
    <property type="entry name" value="NAD(P)-binding Rossmann-fold domains"/>
    <property type="match status" value="1"/>
</dbReference>
<dbReference type="EC" id="1.1.1.95" evidence="7"/>
<evidence type="ECO:0000256" key="1">
    <source>
        <dbReference type="ARBA" id="ARBA00005854"/>
    </source>
</evidence>
<evidence type="ECO:0000256" key="2">
    <source>
        <dbReference type="ARBA" id="ARBA00023002"/>
    </source>
</evidence>
<accession>A0A1C3K2M7</accession>
<dbReference type="AlphaFoldDB" id="A0A1C3K2M7"/>
<evidence type="ECO:0000313" key="8">
    <source>
        <dbReference type="EMBL" id="SOE52179.1"/>
    </source>
</evidence>
<dbReference type="Pfam" id="PF02826">
    <property type="entry name" value="2-Hacid_dh_C"/>
    <property type="match status" value="1"/>
</dbReference>
<dbReference type="RefSeq" id="WP_067754044.1">
    <property type="nucleotide sequence ID" value="NZ_LT907988.1"/>
</dbReference>
<sequence>MTSPSKTVVRLDFWIDPAFDQRLAAEPDIALRVARREGAEQDVFDALAAAHLYHISPAKNELPRAWQATDALLARCPDLLCVSSAGAGHDTVDVDACTRAGVAVVNQIGGNAASVAEHAIGLMLAVSRRIAESDRRLRTSRGYSRESLMGHEVTGKTLGIVGIGHAGRRVAAIARALDMPVLAHDPLLSDDDIRARGAEPVTLAALLARADIVSLHCPRDASTLGSFDSRAFGAMKPGALFISTARGGIHDEAALHDALARGHLGGAGLDVWEPEPPPLSHPLLTLDNVVATFHTAGVSHEGRRNVAALGAQQAVAVLRGIRPPRLVNPEAWPRVMARYRERFGEPARNAA</sequence>
<feature type="domain" description="D-isomer specific 2-hydroxyacid dehydrogenase NAD-binding" evidence="6">
    <location>
        <begin position="120"/>
        <end position="296"/>
    </location>
</feature>